<accession>A0A4R8ICQ8</accession>
<evidence type="ECO:0000313" key="3">
    <source>
        <dbReference type="Proteomes" id="UP000295313"/>
    </source>
</evidence>
<name>A0A4R8ICQ8_9FLAO</name>
<feature type="transmembrane region" description="Helical" evidence="1">
    <location>
        <begin position="7"/>
        <end position="24"/>
    </location>
</feature>
<gene>
    <name evidence="2" type="ORF">B0I22_2909</name>
</gene>
<keyword evidence="1" id="KW-1133">Transmembrane helix</keyword>
<keyword evidence="3" id="KW-1185">Reference proteome</keyword>
<protein>
    <submittedName>
        <fullName evidence="2">Uncharacterized protein</fullName>
    </submittedName>
</protein>
<sequence>MKKRKSTSFTVIGLLFVVSGSFLFEDNEILRYSFLILGILMLLTSIYLMVTSSKD</sequence>
<dbReference type="RefSeq" id="WP_166668241.1">
    <property type="nucleotide sequence ID" value="NZ_SOEO01000003.1"/>
</dbReference>
<evidence type="ECO:0000256" key="1">
    <source>
        <dbReference type="SAM" id="Phobius"/>
    </source>
</evidence>
<evidence type="ECO:0000313" key="2">
    <source>
        <dbReference type="EMBL" id="TDX82869.1"/>
    </source>
</evidence>
<dbReference type="Proteomes" id="UP000295313">
    <property type="component" value="Unassembled WGS sequence"/>
</dbReference>
<dbReference type="AlphaFoldDB" id="A0A4R8ICQ8"/>
<keyword evidence="1" id="KW-0472">Membrane</keyword>
<proteinExistence type="predicted"/>
<dbReference type="EMBL" id="SOEO01000003">
    <property type="protein sequence ID" value="TDX82869.1"/>
    <property type="molecule type" value="Genomic_DNA"/>
</dbReference>
<organism evidence="2 3">
    <name type="scientific">Epilithonimonas xixisoli</name>
    <dbReference type="NCBI Taxonomy" id="1476462"/>
    <lineage>
        <taxon>Bacteria</taxon>
        <taxon>Pseudomonadati</taxon>
        <taxon>Bacteroidota</taxon>
        <taxon>Flavobacteriia</taxon>
        <taxon>Flavobacteriales</taxon>
        <taxon>Weeksellaceae</taxon>
        <taxon>Chryseobacterium group</taxon>
        <taxon>Epilithonimonas</taxon>
    </lineage>
</organism>
<comment type="caution">
    <text evidence="2">The sequence shown here is derived from an EMBL/GenBank/DDBJ whole genome shotgun (WGS) entry which is preliminary data.</text>
</comment>
<keyword evidence="1" id="KW-0812">Transmembrane</keyword>
<feature type="transmembrane region" description="Helical" evidence="1">
    <location>
        <begin position="30"/>
        <end position="50"/>
    </location>
</feature>
<reference evidence="2 3" key="1">
    <citation type="submission" date="2019-03" db="EMBL/GenBank/DDBJ databases">
        <title>Genomic Encyclopedia of Type Strains, Phase III (KMG-III): the genomes of soil and plant-associated and newly described type strains.</title>
        <authorList>
            <person name="Whitman W."/>
        </authorList>
    </citation>
    <scope>NUCLEOTIDE SEQUENCE [LARGE SCALE GENOMIC DNA]</scope>
    <source>
        <strain evidence="2 3">CGMCC 1.12802</strain>
    </source>
</reference>